<protein>
    <submittedName>
        <fullName evidence="1">TolB-like protein</fullName>
    </submittedName>
</protein>
<evidence type="ECO:0000313" key="2">
    <source>
        <dbReference type="Proteomes" id="UP000248882"/>
    </source>
</evidence>
<evidence type="ECO:0000313" key="1">
    <source>
        <dbReference type="EMBL" id="PZX56653.1"/>
    </source>
</evidence>
<dbReference type="EMBL" id="QKZT01000002">
    <property type="protein sequence ID" value="PZX56653.1"/>
    <property type="molecule type" value="Genomic_DNA"/>
</dbReference>
<name>A0A2W7R700_9BACT</name>
<proteinExistence type="predicted"/>
<dbReference type="AlphaFoldDB" id="A0A2W7R700"/>
<reference evidence="1 2" key="1">
    <citation type="submission" date="2018-06" db="EMBL/GenBank/DDBJ databases">
        <title>Genomic Encyclopedia of Archaeal and Bacterial Type Strains, Phase II (KMG-II): from individual species to whole genera.</title>
        <authorList>
            <person name="Goeker M."/>
        </authorList>
    </citation>
    <scope>NUCLEOTIDE SEQUENCE [LARGE SCALE GENOMIC DNA]</scope>
    <source>
        <strain evidence="1 2">DSM 19830</strain>
    </source>
</reference>
<dbReference type="PROSITE" id="PS51257">
    <property type="entry name" value="PROKAR_LIPOPROTEIN"/>
    <property type="match status" value="1"/>
</dbReference>
<sequence>MFKNFIVIFCVLAIFSCSSENKNSTGEITFSFDSFPKVKELVGEKYVYDSILNAREIILKEEYIIVSNLGGNGKQLHFLDKNTLVYGKAVGKIGEGPGEIRSGIWELDAGLAKDSFWAYDLNGKSSYEFLLNDTSPLANRTIRQNEAWFLGYSMHWKSPNEIISYVTRDSYQFGIFDTLGNRTGSIEPWKKEEQVDEQTGYLLSNLYQGPIDYNPKNNILGHAAIQFEYFQLMNLNSGQSISLVGPKNYEVDYTVEQQGNELLAFVSEETKKGYSDIFIGEKSVFLVYIGKTSSERKKTGINSDMIFEFDMEGNPLTLYKTSVSISAITVSEKDRKIYALTSDKDPGIAVFKY</sequence>
<accession>A0A2W7R700</accession>
<dbReference type="OrthoDB" id="821257at2"/>
<gene>
    <name evidence="1" type="ORF">LV85_00584</name>
</gene>
<dbReference type="RefSeq" id="WP_111316677.1">
    <property type="nucleotide sequence ID" value="NZ_QKZT01000002.1"/>
</dbReference>
<comment type="caution">
    <text evidence="1">The sequence shown here is derived from an EMBL/GenBank/DDBJ whole genome shotgun (WGS) entry which is preliminary data.</text>
</comment>
<dbReference type="Pfam" id="PF15869">
    <property type="entry name" value="TolB_like"/>
    <property type="match status" value="1"/>
</dbReference>
<keyword evidence="2" id="KW-1185">Reference proteome</keyword>
<dbReference type="Proteomes" id="UP000248882">
    <property type="component" value="Unassembled WGS sequence"/>
</dbReference>
<organism evidence="1 2">
    <name type="scientific">Algoriphagus chordae</name>
    <dbReference type="NCBI Taxonomy" id="237019"/>
    <lineage>
        <taxon>Bacteria</taxon>
        <taxon>Pseudomonadati</taxon>
        <taxon>Bacteroidota</taxon>
        <taxon>Cytophagia</taxon>
        <taxon>Cytophagales</taxon>
        <taxon>Cyclobacteriaceae</taxon>
        <taxon>Algoriphagus</taxon>
    </lineage>
</organism>